<sequence>MLPALAHATGLGRLTVNSALGQPFKAEVDLVAVEKEEKASLIVRLAPQEIFRQVNVDYLPLLSTFKASIESHSDGSPYIRIISPQPVSEPLLNILIQLNWSSGRVLREYTVVLAPPEIDAHPPIVPVNQTHLPVSVKMEAAGAERSGMPIKSPVIVKNVTALESAPVSKIHAVYGPVKHGDTLSGIVKNIIHSSKVSFNQMLVAVHRANRDAFFGNNMHQLKAGPILRLPDESEIGVITAAEADKEVESQTTDWKQRAEAAGASGELKQIDTGKKVPAAHAETE</sequence>
<dbReference type="InterPro" id="IPR020012">
    <property type="entry name" value="LysM_FimV"/>
</dbReference>
<feature type="region of interest" description="Disordered" evidence="1">
    <location>
        <begin position="244"/>
        <end position="284"/>
    </location>
</feature>
<evidence type="ECO:0000313" key="4">
    <source>
        <dbReference type="Proteomes" id="UP000012179"/>
    </source>
</evidence>
<reference evidence="3 4" key="1">
    <citation type="journal article" date="2015" name="Int. J. Syst. Evol. Microbiol.">
        <title>Nitrosospira lacus sp. nov., a psychrotolerant, ammonia-oxidizing bacterium from sandy lake sediment.</title>
        <authorList>
            <person name="Urakawa H."/>
            <person name="Garcia J.C."/>
            <person name="Nielsen J.L."/>
            <person name="Le V.Q."/>
            <person name="Kozlowski J.A."/>
            <person name="Stein L.Y."/>
            <person name="Lim C.K."/>
            <person name="Pommerening-Roser A."/>
            <person name="Martens-Habbena W."/>
            <person name="Stahl D.A."/>
            <person name="Klotz M.G."/>
        </authorList>
    </citation>
    <scope>NUCLEOTIDE SEQUENCE [LARGE SCALE GENOMIC DNA]</scope>
    <source>
        <strain evidence="3 4">APG3</strain>
    </source>
</reference>
<evidence type="ECO:0000313" key="3">
    <source>
        <dbReference type="EMBL" id="ARO87565.1"/>
    </source>
</evidence>
<dbReference type="KEGG" id="nlc:EBAPG3_007155"/>
<feature type="compositionally biased region" description="Basic and acidic residues" evidence="1">
    <location>
        <begin position="244"/>
        <end position="258"/>
    </location>
</feature>
<organism evidence="3 4">
    <name type="scientific">Nitrosospira lacus</name>
    <dbReference type="NCBI Taxonomy" id="1288494"/>
    <lineage>
        <taxon>Bacteria</taxon>
        <taxon>Pseudomonadati</taxon>
        <taxon>Pseudomonadota</taxon>
        <taxon>Betaproteobacteria</taxon>
        <taxon>Nitrosomonadales</taxon>
        <taxon>Nitrosomonadaceae</taxon>
        <taxon>Nitrosospira</taxon>
    </lineage>
</organism>
<evidence type="ECO:0000256" key="1">
    <source>
        <dbReference type="SAM" id="MobiDB-lite"/>
    </source>
</evidence>
<dbReference type="eggNOG" id="COG3170">
    <property type="taxonomic scope" value="Bacteria"/>
</dbReference>
<keyword evidence="4" id="KW-1185">Reference proteome</keyword>
<dbReference type="NCBIfam" id="TIGR03505">
    <property type="entry name" value="FimV_core"/>
    <property type="match status" value="1"/>
</dbReference>
<dbReference type="Proteomes" id="UP000012179">
    <property type="component" value="Chromosome"/>
</dbReference>
<evidence type="ECO:0000259" key="2">
    <source>
        <dbReference type="Pfam" id="PF25800"/>
    </source>
</evidence>
<name>A0A1W6SP31_9PROT</name>
<accession>A0A1W6SP31</accession>
<dbReference type="Pfam" id="PF25800">
    <property type="entry name" value="FimV_N"/>
    <property type="match status" value="1"/>
</dbReference>
<dbReference type="InterPro" id="IPR057840">
    <property type="entry name" value="FimV_N"/>
</dbReference>
<proteinExistence type="predicted"/>
<dbReference type="AlphaFoldDB" id="A0A1W6SP31"/>
<protein>
    <recommendedName>
        <fullName evidence="2">FimV N-terminal domain-containing protein</fullName>
    </recommendedName>
</protein>
<feature type="domain" description="FimV N-terminal" evidence="2">
    <location>
        <begin position="10"/>
        <end position="116"/>
    </location>
</feature>
<gene>
    <name evidence="3" type="ORF">EBAPG3_007155</name>
</gene>
<dbReference type="EMBL" id="CP021106">
    <property type="protein sequence ID" value="ARO87565.1"/>
    <property type="molecule type" value="Genomic_DNA"/>
</dbReference>